<keyword evidence="8" id="KW-1185">Reference proteome</keyword>
<keyword evidence="3" id="KW-0175">Coiled coil</keyword>
<feature type="coiled-coil region" evidence="3">
    <location>
        <begin position="140"/>
        <end position="193"/>
    </location>
</feature>
<evidence type="ECO:0000259" key="6">
    <source>
        <dbReference type="Pfam" id="PF13807"/>
    </source>
</evidence>
<keyword evidence="1" id="KW-0547">Nucleotide-binding</keyword>
<sequence length="688" mass="76263">MNHIVNIIRRHWMPLLLLNGVILAGTLYAVIYTKTNVAPVWKASAKLNLPQSTSRLDTNLGTLGQLQNSALGFTRELNPLQIQMTILTSDTVMERALAVDPEKSLYARLSDYKLAFSATPQEQSTIINLQVKASSPEIAQKRLSNLINIYQLRLNELRHQDTNVRKQFSQTDLDDAQAQLAKAQAQLANFQQSTGLTEVTEQTRALIAQQRELRTTYTNVLSQAQANQAQAQAASQRLGINAQQAMNSLRLGENREYQAIRQKLSDAETALAEARSRYTDESPQVQSLLSQREELMQIMNQQIAIAAPGASANQIDPTLGGNGTRDSRIEMIAELIRAQNNASGLQQQASQIASGINRVNAELNHITQNRSQLINLQRQYEIAEGVYKSILGQVEQTKTNPFSVYPNVQTLDAPAIDPKPEEPSKRAIALGGILAGLFGSISLIFFLETRNPMLRPKDLEQVEFPVLGRISRLKRADIERNLSGEVAIELQRLASAVLMLEHQRLLITSPTSGEGKTTVTLGLALALVNFGFRVLIVDGDLRQAELSRRLGQLQKQPKNGQQTPVSVCLGLDLLPAPNLSKAKIPEYFARGKFQQNLDQVQAEGAYDYVLVDSPPIGLASETNLMSSVVRNVLFVVRAGQSDRYAVMDGFEQLTQHHAQIMGLVVNYVEPKDVGYRYGRQRELMETEA</sequence>
<feature type="transmembrane region" description="Helical" evidence="4">
    <location>
        <begin position="12"/>
        <end position="32"/>
    </location>
</feature>
<evidence type="ECO:0000259" key="5">
    <source>
        <dbReference type="Pfam" id="PF01656"/>
    </source>
</evidence>
<evidence type="ECO:0000256" key="1">
    <source>
        <dbReference type="ARBA" id="ARBA00022741"/>
    </source>
</evidence>
<keyword evidence="4" id="KW-0812">Transmembrane</keyword>
<dbReference type="PANTHER" id="PTHR32309">
    <property type="entry name" value="TYROSINE-PROTEIN KINASE"/>
    <property type="match status" value="1"/>
</dbReference>
<dbReference type="SUPFAM" id="SSF52540">
    <property type="entry name" value="P-loop containing nucleoside triphosphate hydrolases"/>
    <property type="match status" value="1"/>
</dbReference>
<dbReference type="RefSeq" id="WP_105217981.1">
    <property type="nucleotide sequence ID" value="NZ_CAWNSU010000061.1"/>
</dbReference>
<keyword evidence="4" id="KW-0472">Membrane</keyword>
<dbReference type="InterPro" id="IPR050445">
    <property type="entry name" value="Bact_polysacc_biosynth/exp"/>
</dbReference>
<dbReference type="InterPro" id="IPR005702">
    <property type="entry name" value="Wzc-like_C"/>
</dbReference>
<feature type="transmembrane region" description="Helical" evidence="4">
    <location>
        <begin position="427"/>
        <end position="447"/>
    </location>
</feature>
<keyword evidence="4" id="KW-1133">Transmembrane helix</keyword>
<dbReference type="Pfam" id="PF01656">
    <property type="entry name" value="CbiA"/>
    <property type="match status" value="1"/>
</dbReference>
<comment type="caution">
    <text evidence="7">The sequence shown here is derived from an EMBL/GenBank/DDBJ whole genome shotgun (WGS) entry which is preliminary data.</text>
</comment>
<dbReference type="Gene3D" id="3.40.50.300">
    <property type="entry name" value="P-loop containing nucleotide triphosphate hydrolases"/>
    <property type="match status" value="1"/>
</dbReference>
<dbReference type="CDD" id="cd05387">
    <property type="entry name" value="BY-kinase"/>
    <property type="match status" value="1"/>
</dbReference>
<keyword evidence="2" id="KW-0067">ATP-binding</keyword>
<dbReference type="InterPro" id="IPR032807">
    <property type="entry name" value="GNVR"/>
</dbReference>
<dbReference type="Proteomes" id="UP000441797">
    <property type="component" value="Unassembled WGS sequence"/>
</dbReference>
<dbReference type="OrthoDB" id="570358at2"/>
<protein>
    <submittedName>
        <fullName evidence="7">Lipopolysaccharide biosynthesis protein</fullName>
    </submittedName>
</protein>
<gene>
    <name evidence="7" type="ORF">BWI75_18495</name>
</gene>
<dbReference type="EMBL" id="NAPY01000035">
    <property type="protein sequence ID" value="MUL38265.1"/>
    <property type="molecule type" value="Genomic_DNA"/>
</dbReference>
<evidence type="ECO:0000313" key="7">
    <source>
        <dbReference type="EMBL" id="MUL38265.1"/>
    </source>
</evidence>
<organism evidence="7 8">
    <name type="scientific">Gloeocapsopsis dulcis AAB1 = 1H9</name>
    <dbReference type="NCBI Taxonomy" id="1433147"/>
    <lineage>
        <taxon>Bacteria</taxon>
        <taxon>Bacillati</taxon>
        <taxon>Cyanobacteriota</taxon>
        <taxon>Cyanophyceae</taxon>
        <taxon>Oscillatoriophycideae</taxon>
        <taxon>Chroococcales</taxon>
        <taxon>Chroococcaceae</taxon>
        <taxon>Gloeocapsopsis</taxon>
        <taxon>Gloeocapsopsis dulcis</taxon>
    </lineage>
</organism>
<feature type="domain" description="CobQ/CobB/MinD/ParA nucleotide binding" evidence="5">
    <location>
        <begin position="506"/>
        <end position="671"/>
    </location>
</feature>
<accession>A0A6N8G106</accession>
<feature type="domain" description="Tyrosine-protein kinase G-rich" evidence="6">
    <location>
        <begin position="371"/>
        <end position="446"/>
    </location>
</feature>
<dbReference type="GO" id="GO:0005886">
    <property type="term" value="C:plasma membrane"/>
    <property type="evidence" value="ECO:0007669"/>
    <property type="project" value="TreeGrafter"/>
</dbReference>
<evidence type="ECO:0000256" key="3">
    <source>
        <dbReference type="SAM" id="Coils"/>
    </source>
</evidence>
<dbReference type="Pfam" id="PF13807">
    <property type="entry name" value="GNVR"/>
    <property type="match status" value="1"/>
</dbReference>
<proteinExistence type="predicted"/>
<dbReference type="AlphaFoldDB" id="A0A6N8G106"/>
<reference evidence="7 8" key="1">
    <citation type="journal article" date="2019" name="Front. Microbiol.">
        <title>Genomic Features for Desiccation Tolerance and Sugar Biosynthesis in the Extremophile Gloeocapsopsis sp. UTEX B3054.</title>
        <authorList>
            <person name="Urrejola C."/>
            <person name="Alcorta J."/>
            <person name="Salas L."/>
            <person name="Vasquez M."/>
            <person name="Polz M.F."/>
            <person name="Vicuna R."/>
            <person name="Diez B."/>
        </authorList>
    </citation>
    <scope>NUCLEOTIDE SEQUENCE [LARGE SCALE GENOMIC DNA]</scope>
    <source>
        <strain evidence="7 8">1H9</strain>
    </source>
</reference>
<evidence type="ECO:0000256" key="2">
    <source>
        <dbReference type="ARBA" id="ARBA00022840"/>
    </source>
</evidence>
<dbReference type="InterPro" id="IPR027417">
    <property type="entry name" value="P-loop_NTPase"/>
</dbReference>
<evidence type="ECO:0000256" key="4">
    <source>
        <dbReference type="SAM" id="Phobius"/>
    </source>
</evidence>
<evidence type="ECO:0000313" key="8">
    <source>
        <dbReference type="Proteomes" id="UP000441797"/>
    </source>
</evidence>
<dbReference type="PANTHER" id="PTHR32309:SF13">
    <property type="entry name" value="FERRIC ENTEROBACTIN TRANSPORT PROTEIN FEPE"/>
    <property type="match status" value="1"/>
</dbReference>
<dbReference type="InterPro" id="IPR002586">
    <property type="entry name" value="CobQ/CobB/MinD/ParA_Nub-bd_dom"/>
</dbReference>
<name>A0A6N8G106_9CHRO</name>
<dbReference type="GO" id="GO:0004713">
    <property type="term" value="F:protein tyrosine kinase activity"/>
    <property type="evidence" value="ECO:0007669"/>
    <property type="project" value="TreeGrafter"/>
</dbReference>